<organism evidence="1">
    <name type="scientific">Cacopsylla melanoneura</name>
    <dbReference type="NCBI Taxonomy" id="428564"/>
    <lineage>
        <taxon>Eukaryota</taxon>
        <taxon>Metazoa</taxon>
        <taxon>Ecdysozoa</taxon>
        <taxon>Arthropoda</taxon>
        <taxon>Hexapoda</taxon>
        <taxon>Insecta</taxon>
        <taxon>Pterygota</taxon>
        <taxon>Neoptera</taxon>
        <taxon>Paraneoptera</taxon>
        <taxon>Hemiptera</taxon>
        <taxon>Sternorrhyncha</taxon>
        <taxon>Psylloidea</taxon>
        <taxon>Psyllidae</taxon>
        <taxon>Psyllinae</taxon>
        <taxon>Cacopsylla</taxon>
    </lineage>
</organism>
<accession>A0A8D8TMC6</accession>
<dbReference type="EMBL" id="HBUF01297553">
    <property type="protein sequence ID" value="CAG6690443.1"/>
    <property type="molecule type" value="Transcribed_RNA"/>
</dbReference>
<dbReference type="EMBL" id="HBUF01527109">
    <property type="protein sequence ID" value="CAG6750549.1"/>
    <property type="molecule type" value="Transcribed_RNA"/>
</dbReference>
<name>A0A8D8TMC6_9HEMI</name>
<reference evidence="1" key="1">
    <citation type="submission" date="2021-05" db="EMBL/GenBank/DDBJ databases">
        <authorList>
            <person name="Alioto T."/>
            <person name="Alioto T."/>
            <person name="Gomez Garrido J."/>
        </authorList>
    </citation>
    <scope>NUCLEOTIDE SEQUENCE</scope>
</reference>
<dbReference type="AlphaFoldDB" id="A0A8D8TMC6"/>
<evidence type="ECO:0000313" key="1">
    <source>
        <dbReference type="EMBL" id="CAG6690443.1"/>
    </source>
</evidence>
<sequence length="135" mass="15765">MSLLRRLLRLGSVFLQLVMEKDVFLWWGTVCHGTLAQHCRLCSRTSLSPVALIQDQRLPRSYKTCPHLLLHSTNVISYSYRVVRMTYPISTLRSYLNCWRVSEMFVIGLRSSFQLFLICTIERERTGIRISLPLT</sequence>
<protein>
    <submittedName>
        <fullName evidence="1">Uncharacterized protein</fullName>
    </submittedName>
</protein>
<proteinExistence type="predicted"/>